<dbReference type="PANTHER" id="PTHR10127">
    <property type="entry name" value="DISCOIDIN, CUB, EGF, LAMININ , AND ZINC METALLOPROTEASE DOMAIN CONTAINING"/>
    <property type="match status" value="1"/>
</dbReference>
<keyword evidence="1 6" id="KW-0645">Protease</keyword>
<dbReference type="PANTHER" id="PTHR10127:SF780">
    <property type="entry name" value="METALLOENDOPEPTIDASE"/>
    <property type="match status" value="1"/>
</dbReference>
<dbReference type="EMBL" id="UFQS01002571">
    <property type="protein sequence ID" value="SSX14290.1"/>
    <property type="molecule type" value="Genomic_DNA"/>
</dbReference>
<dbReference type="SMART" id="SM00235">
    <property type="entry name" value="ZnMc"/>
    <property type="match status" value="1"/>
</dbReference>
<dbReference type="Gene3D" id="3.40.390.10">
    <property type="entry name" value="Collagenase (Catalytic Domain)"/>
    <property type="match status" value="1"/>
</dbReference>
<evidence type="ECO:0000256" key="7">
    <source>
        <dbReference type="RuleBase" id="RU361183"/>
    </source>
</evidence>
<feature type="binding site" evidence="6">
    <location>
        <position position="169"/>
    </location>
    <ligand>
        <name>Zn(2+)</name>
        <dbReference type="ChEBI" id="CHEBI:29105"/>
        <note>catalytic</note>
    </ligand>
</feature>
<reference evidence="9" key="1">
    <citation type="submission" date="2018-04" db="EMBL/GenBank/DDBJ databases">
        <authorList>
            <person name="Go L.Y."/>
            <person name="Mitchell J.A."/>
        </authorList>
    </citation>
    <scope>NUCLEOTIDE SEQUENCE</scope>
    <source>
        <tissue evidence="9">Whole organism</tissue>
    </source>
</reference>
<dbReference type="CDD" id="cd04280">
    <property type="entry name" value="ZnMc_astacin_like"/>
    <property type="match status" value="1"/>
</dbReference>
<feature type="signal peptide" evidence="7">
    <location>
        <begin position="1"/>
        <end position="21"/>
    </location>
</feature>
<evidence type="ECO:0000256" key="5">
    <source>
        <dbReference type="ARBA" id="ARBA00023049"/>
    </source>
</evidence>
<keyword evidence="7" id="KW-0732">Signal</keyword>
<comment type="caution">
    <text evidence="6">Lacks conserved residue(s) required for the propagation of feature annotation.</text>
</comment>
<reference evidence="10" key="2">
    <citation type="submission" date="2018-07" db="EMBL/GenBank/DDBJ databases">
        <authorList>
            <person name="Quirk P.G."/>
            <person name="Krulwich T.A."/>
        </authorList>
    </citation>
    <scope>NUCLEOTIDE SEQUENCE</scope>
</reference>
<feature type="domain" description="Peptidase M12A" evidence="8">
    <location>
        <begin position="71"/>
        <end position="269"/>
    </location>
</feature>
<sequence>MTFKILLAFFCSLQLILKVQAVPSGKSLVFGQEDPDLVEKEINEWDDSQGDNVWEHSGLDEGDIIRPVGRNGLRSKSARWPLGVIPYRVSSDHFTEKELKKIQMVIDEYNTKTCLELRPMIDSDENWIDIVNSYAGCWSSVGMQGGGQILNLQTPMCIRNGTIRHEMLHAIGFEHQQSSSNRDKFLKINWENINDNKKHNFIKYPESRVGNFGLEYDYSSIMHYSGMAFTKNGRPTMEPRKTGVTLIRKNDFSEGDLKKLGVMYKEECDKRIKT</sequence>
<dbReference type="EMBL" id="UFQT01002571">
    <property type="protein sequence ID" value="SSX33703.1"/>
    <property type="molecule type" value="Genomic_DNA"/>
</dbReference>
<keyword evidence="2 6" id="KW-0479">Metal-binding</keyword>
<protein>
    <recommendedName>
        <fullName evidence="7">Metalloendopeptidase</fullName>
        <ecNumber evidence="7">3.4.24.-</ecNumber>
    </recommendedName>
</protein>
<feature type="chain" id="PRO_5033865335" description="Metalloendopeptidase" evidence="7">
    <location>
        <begin position="22"/>
        <end position="274"/>
    </location>
</feature>
<evidence type="ECO:0000313" key="10">
    <source>
        <dbReference type="EMBL" id="SSX33703.1"/>
    </source>
</evidence>
<dbReference type="PROSITE" id="PS51864">
    <property type="entry name" value="ASTACIN"/>
    <property type="match status" value="1"/>
</dbReference>
<dbReference type="InterPro" id="IPR001506">
    <property type="entry name" value="Peptidase_M12A"/>
</dbReference>
<feature type="active site" evidence="6">
    <location>
        <position position="166"/>
    </location>
</feature>
<evidence type="ECO:0000256" key="3">
    <source>
        <dbReference type="ARBA" id="ARBA00022801"/>
    </source>
</evidence>
<dbReference type="Pfam" id="PF01400">
    <property type="entry name" value="Astacin"/>
    <property type="match status" value="1"/>
</dbReference>
<feature type="binding site" evidence="6">
    <location>
        <position position="165"/>
    </location>
    <ligand>
        <name>Zn(2+)</name>
        <dbReference type="ChEBI" id="CHEBI:29105"/>
        <note>catalytic</note>
    </ligand>
</feature>
<name>A0A336L9K3_CULSO</name>
<dbReference type="VEuPathDB" id="VectorBase:CSON006800"/>
<dbReference type="OMA" id="QHEYNDD"/>
<feature type="binding site" evidence="6">
    <location>
        <position position="175"/>
    </location>
    <ligand>
        <name>Zn(2+)</name>
        <dbReference type="ChEBI" id="CHEBI:29105"/>
        <note>catalytic</note>
    </ligand>
</feature>
<evidence type="ECO:0000259" key="8">
    <source>
        <dbReference type="PROSITE" id="PS51864"/>
    </source>
</evidence>
<dbReference type="InterPro" id="IPR034035">
    <property type="entry name" value="Astacin-like_dom"/>
</dbReference>
<dbReference type="GO" id="GO:0004222">
    <property type="term" value="F:metalloendopeptidase activity"/>
    <property type="evidence" value="ECO:0007669"/>
    <property type="project" value="UniProtKB-UniRule"/>
</dbReference>
<evidence type="ECO:0000256" key="6">
    <source>
        <dbReference type="PROSITE-ProRule" id="PRU01211"/>
    </source>
</evidence>
<dbReference type="PRINTS" id="PR00480">
    <property type="entry name" value="ASTACIN"/>
</dbReference>
<gene>
    <name evidence="9" type="primary">CSON006800</name>
</gene>
<proteinExistence type="predicted"/>
<evidence type="ECO:0000256" key="4">
    <source>
        <dbReference type="ARBA" id="ARBA00022833"/>
    </source>
</evidence>
<keyword evidence="5 6" id="KW-0482">Metalloprotease</keyword>
<dbReference type="InterPro" id="IPR006026">
    <property type="entry name" value="Peptidase_Metallo"/>
</dbReference>
<dbReference type="GO" id="GO:0008270">
    <property type="term" value="F:zinc ion binding"/>
    <property type="evidence" value="ECO:0007669"/>
    <property type="project" value="UniProtKB-UniRule"/>
</dbReference>
<dbReference type="SUPFAM" id="SSF55486">
    <property type="entry name" value="Metalloproteases ('zincins'), catalytic domain"/>
    <property type="match status" value="1"/>
</dbReference>
<dbReference type="EC" id="3.4.24.-" evidence="7"/>
<keyword evidence="4 6" id="KW-0862">Zinc</keyword>
<organism evidence="9">
    <name type="scientific">Culicoides sonorensis</name>
    <name type="common">Biting midge</name>
    <dbReference type="NCBI Taxonomy" id="179676"/>
    <lineage>
        <taxon>Eukaryota</taxon>
        <taxon>Metazoa</taxon>
        <taxon>Ecdysozoa</taxon>
        <taxon>Arthropoda</taxon>
        <taxon>Hexapoda</taxon>
        <taxon>Insecta</taxon>
        <taxon>Pterygota</taxon>
        <taxon>Neoptera</taxon>
        <taxon>Endopterygota</taxon>
        <taxon>Diptera</taxon>
        <taxon>Nematocera</taxon>
        <taxon>Chironomoidea</taxon>
        <taxon>Ceratopogonidae</taxon>
        <taxon>Ceratopogoninae</taxon>
        <taxon>Culicoides</taxon>
        <taxon>Monoculicoides</taxon>
    </lineage>
</organism>
<evidence type="ECO:0000256" key="2">
    <source>
        <dbReference type="ARBA" id="ARBA00022723"/>
    </source>
</evidence>
<dbReference type="GO" id="GO:0006508">
    <property type="term" value="P:proteolysis"/>
    <property type="evidence" value="ECO:0007669"/>
    <property type="project" value="UniProtKB-KW"/>
</dbReference>
<evidence type="ECO:0000256" key="1">
    <source>
        <dbReference type="ARBA" id="ARBA00022670"/>
    </source>
</evidence>
<dbReference type="InterPro" id="IPR024079">
    <property type="entry name" value="MetalloPept_cat_dom_sf"/>
</dbReference>
<keyword evidence="3 6" id="KW-0378">Hydrolase</keyword>
<evidence type="ECO:0000313" key="9">
    <source>
        <dbReference type="EMBL" id="SSX14290.1"/>
    </source>
</evidence>
<comment type="cofactor">
    <cofactor evidence="6 7">
        <name>Zn(2+)</name>
        <dbReference type="ChEBI" id="CHEBI:29105"/>
    </cofactor>
    <text evidence="6 7">Binds 1 zinc ion per subunit.</text>
</comment>
<accession>A0A336L9K3</accession>
<dbReference type="AlphaFoldDB" id="A0A336L9K3"/>